<dbReference type="Proteomes" id="UP000682843">
    <property type="component" value="Chromosome"/>
</dbReference>
<proteinExistence type="predicted"/>
<organism evidence="1 2">
    <name type="scientific">Tardiphaga alba</name>
    <dbReference type="NCBI Taxonomy" id="340268"/>
    <lineage>
        <taxon>Bacteria</taxon>
        <taxon>Pseudomonadati</taxon>
        <taxon>Pseudomonadota</taxon>
        <taxon>Alphaproteobacteria</taxon>
        <taxon>Hyphomicrobiales</taxon>
        <taxon>Nitrobacteraceae</taxon>
        <taxon>Tardiphaga</taxon>
    </lineage>
</organism>
<sequence length="62" mass="6903">MASAPSNARTEASSAQPGLLREIRQFWQTFFVAAFNPYHPEQHYMRGPGPACRAKETAPTSH</sequence>
<keyword evidence="2" id="KW-1185">Reference proteome</keyword>
<name>A0ABX8AGB4_9BRAD</name>
<gene>
    <name evidence="1" type="ORF">RPMA_08885</name>
</gene>
<reference evidence="1 2" key="1">
    <citation type="submission" date="2019-02" db="EMBL/GenBank/DDBJ databases">
        <title>Emended description of the genus Rhodopseudomonas and description of Rhodopseudomonas albus sp. nov., a non-phototrophic, heavy-metal-tolerant bacterium isolated from garden soil.</title>
        <authorList>
            <person name="Bao Z."/>
            <person name="Cao W.W."/>
            <person name="Sato Y."/>
            <person name="Nishizawa T."/>
            <person name="Zhao J."/>
            <person name="Guo Y."/>
            <person name="Ohta H."/>
        </authorList>
    </citation>
    <scope>NUCLEOTIDE SEQUENCE [LARGE SCALE GENOMIC DNA]</scope>
    <source>
        <strain evidence="1 2">SK50-23</strain>
    </source>
</reference>
<evidence type="ECO:0000313" key="1">
    <source>
        <dbReference type="EMBL" id="QUS42337.1"/>
    </source>
</evidence>
<evidence type="ECO:0000313" key="2">
    <source>
        <dbReference type="Proteomes" id="UP000682843"/>
    </source>
</evidence>
<protein>
    <submittedName>
        <fullName evidence="1">Uncharacterized protein</fullName>
    </submittedName>
</protein>
<dbReference type="EMBL" id="CP036498">
    <property type="protein sequence ID" value="QUS42337.1"/>
    <property type="molecule type" value="Genomic_DNA"/>
</dbReference>
<accession>A0ABX8AGB4</accession>